<keyword evidence="4" id="KW-1185">Reference proteome</keyword>
<dbReference type="SUPFAM" id="SSF47616">
    <property type="entry name" value="GST C-terminal domain-like"/>
    <property type="match status" value="1"/>
</dbReference>
<evidence type="ECO:0000313" key="4">
    <source>
        <dbReference type="Proteomes" id="UP001432027"/>
    </source>
</evidence>
<sequence length="457" mass="52573">LFRMDEAGPSGLGYLDGLQGMDDSLTDPSLLYPHFASLTAMAPSSSLDAGLLQFRGSVLDSSSLHPHSFLLSSQSPSLPFSPYRELEWLDRPLKEGVDLRIEEEMALSGRMNERDRKRTWSERMATESHDGKYRRMERNRIRMAEKRGRETDEERRERLDRAKDYMRRKMHKETEEEKEKRKETNRVRTAMRRGRAAAERSLDDELQSMMKGEEQKDENEDERRKRLDLARQYAASKRQRETPEQRSERLAKNRARMRAARAGKKEEWRAFLAQREIVEERLYLMRAQLGEKSPLLEADCLLATRLAELLRELGDASRKKRGVKAEVTVRDWDAFLSSRLPPILSALESLLASAGKSAEWQETFVFGAEASYLDYVLYEELDALCGLSAPVLHPHPILRAYRDKFQQGLHLTTYALIQAGSTLNLACDPIDSQPPTVSQDPSETQPLMMMSDTFDVV</sequence>
<dbReference type="Proteomes" id="UP001432027">
    <property type="component" value="Unassembled WGS sequence"/>
</dbReference>
<reference evidence="3" key="1">
    <citation type="submission" date="2023-10" db="EMBL/GenBank/DDBJ databases">
        <title>Genome assembly of Pristionchus species.</title>
        <authorList>
            <person name="Yoshida K."/>
            <person name="Sommer R.J."/>
        </authorList>
    </citation>
    <scope>NUCLEOTIDE SEQUENCE</scope>
    <source>
        <strain evidence="3">RS0144</strain>
    </source>
</reference>
<dbReference type="Pfam" id="PF14497">
    <property type="entry name" value="GST_C_3"/>
    <property type="match status" value="1"/>
</dbReference>
<protein>
    <recommendedName>
        <fullName evidence="2">Glutathione S-transferase C-terminal domain-containing protein</fullName>
    </recommendedName>
</protein>
<evidence type="ECO:0000259" key="2">
    <source>
        <dbReference type="Pfam" id="PF14497"/>
    </source>
</evidence>
<evidence type="ECO:0000256" key="1">
    <source>
        <dbReference type="SAM" id="MobiDB-lite"/>
    </source>
</evidence>
<dbReference type="EMBL" id="BTSX01000006">
    <property type="protein sequence ID" value="GMT02918.1"/>
    <property type="molecule type" value="Genomic_DNA"/>
</dbReference>
<feature type="compositionally biased region" description="Basic and acidic residues" evidence="1">
    <location>
        <begin position="143"/>
        <end position="186"/>
    </location>
</feature>
<dbReference type="AlphaFoldDB" id="A0AAV5U977"/>
<dbReference type="InterPro" id="IPR036282">
    <property type="entry name" value="Glutathione-S-Trfase_C_sf"/>
</dbReference>
<feature type="region of interest" description="Disordered" evidence="1">
    <location>
        <begin position="143"/>
        <end position="253"/>
    </location>
</feature>
<feature type="non-terminal residue" evidence="3">
    <location>
        <position position="1"/>
    </location>
</feature>
<proteinExistence type="predicted"/>
<feature type="compositionally biased region" description="Basic and acidic residues" evidence="1">
    <location>
        <begin position="238"/>
        <end position="251"/>
    </location>
</feature>
<comment type="caution">
    <text evidence="3">The sequence shown here is derived from an EMBL/GenBank/DDBJ whole genome shotgun (WGS) entry which is preliminary data.</text>
</comment>
<evidence type="ECO:0000313" key="3">
    <source>
        <dbReference type="EMBL" id="GMT02918.1"/>
    </source>
</evidence>
<organism evidence="3 4">
    <name type="scientific">Pristionchus entomophagus</name>
    <dbReference type="NCBI Taxonomy" id="358040"/>
    <lineage>
        <taxon>Eukaryota</taxon>
        <taxon>Metazoa</taxon>
        <taxon>Ecdysozoa</taxon>
        <taxon>Nematoda</taxon>
        <taxon>Chromadorea</taxon>
        <taxon>Rhabditida</taxon>
        <taxon>Rhabditina</taxon>
        <taxon>Diplogasteromorpha</taxon>
        <taxon>Diplogasteroidea</taxon>
        <taxon>Neodiplogasteridae</taxon>
        <taxon>Pristionchus</taxon>
    </lineage>
</organism>
<name>A0AAV5U977_9BILA</name>
<gene>
    <name evidence="3" type="ORF">PENTCL1PPCAC_25092</name>
</gene>
<feature type="domain" description="Glutathione S-transferase C-terminal" evidence="2">
    <location>
        <begin position="334"/>
        <end position="414"/>
    </location>
</feature>
<dbReference type="InterPro" id="IPR004046">
    <property type="entry name" value="GST_C"/>
</dbReference>
<dbReference type="Gene3D" id="1.20.1050.10">
    <property type="match status" value="1"/>
</dbReference>
<accession>A0AAV5U977</accession>